<evidence type="ECO:0000256" key="12">
    <source>
        <dbReference type="PIRSR" id="PIRSR005604-2"/>
    </source>
</evidence>
<accession>A0AAU9S4F1</accession>
<dbReference type="PROSITE" id="PS51762">
    <property type="entry name" value="GH16_2"/>
    <property type="match status" value="1"/>
</dbReference>
<dbReference type="InterPro" id="IPR013320">
    <property type="entry name" value="ConA-like_dom_sf"/>
</dbReference>
<keyword evidence="8" id="KW-0325">Glycoprotein</keyword>
<dbReference type="EC" id="2.4.1.207" evidence="13"/>
<evidence type="ECO:0000256" key="7">
    <source>
        <dbReference type="ARBA" id="ARBA00023157"/>
    </source>
</evidence>
<dbReference type="PIRSF" id="PIRSF005604">
    <property type="entry name" value="XET"/>
    <property type="match status" value="1"/>
</dbReference>
<dbReference type="GO" id="GO:0010411">
    <property type="term" value="P:xyloglucan metabolic process"/>
    <property type="evidence" value="ECO:0007669"/>
    <property type="project" value="InterPro"/>
</dbReference>
<dbReference type="InterPro" id="IPR010713">
    <property type="entry name" value="XET_C"/>
</dbReference>
<dbReference type="GO" id="GO:0048046">
    <property type="term" value="C:apoplast"/>
    <property type="evidence" value="ECO:0007669"/>
    <property type="project" value="UniProtKB-SubCell"/>
</dbReference>
<comment type="function">
    <text evidence="13">Catalyzes xyloglucan endohydrolysis (XEH) and/or endotransglycosylation (XET). Cleaves and religates xyloglucan polymers, an essential constituent of the primary cell wall, and thereby participates in cell wall construction of growing tissues.</text>
</comment>
<feature type="transmembrane region" description="Helical" evidence="14">
    <location>
        <begin position="27"/>
        <end position="49"/>
    </location>
</feature>
<sequence>TCSILERRGGEGGAEGSSTPCRWPNSLMAVSLLVLVLVFVMFCWVSSAVSASAGGNFHRDFDIMWGEGRARILDKGKLLTLSLDQFSGSSIQSKNQYLFGKFDMQIKLVPGDSAGTVTSFYLSSQGAEHDEIDFEFLGNLSGEPYTLHTNIFTRGGGGREQQFYLWFDPTQDFHTYSIIWTPQRIILSVDGTPVREFRNLESIGVPYASKKTMRLYASIWNAEYWATRGGLIRTNWTQAPFTASYRKFHADACIGPSSAKSSKSWCGEIYSGSGSDDSDDNRIIEEESEMMIQESIQWVQNNYMIYSYCSDIKKFPHGLPAECVVSDSNFYDHVNI</sequence>
<comment type="caution">
    <text evidence="16">The sequence shown here is derived from an EMBL/GenBank/DDBJ whole genome shotgun (WGS) entry which is preliminary data.</text>
</comment>
<gene>
    <name evidence="16" type="ORF">TAV2_LOCUS12040</name>
</gene>
<dbReference type="SUPFAM" id="SSF49899">
    <property type="entry name" value="Concanavalin A-like lectins/glucanases"/>
    <property type="match status" value="1"/>
</dbReference>
<dbReference type="AlphaFoldDB" id="A0AAU9S4F1"/>
<feature type="domain" description="GH16" evidence="15">
    <location>
        <begin position="51"/>
        <end position="245"/>
    </location>
</feature>
<comment type="similarity">
    <text evidence="13">Belongs to the glycosyl hydrolase 16 family.</text>
</comment>
<keyword evidence="14" id="KW-0472">Membrane</keyword>
<dbReference type="InterPro" id="IPR008264">
    <property type="entry name" value="Beta_glucanase"/>
</dbReference>
<keyword evidence="14" id="KW-0812">Transmembrane</keyword>
<evidence type="ECO:0000313" key="16">
    <source>
        <dbReference type="EMBL" id="CAH2056848.1"/>
    </source>
</evidence>
<keyword evidence="1 13" id="KW-0134">Cell wall</keyword>
<keyword evidence="9 13" id="KW-0326">Glycosidase</keyword>
<evidence type="ECO:0000259" key="15">
    <source>
        <dbReference type="PROSITE" id="PS51762"/>
    </source>
</evidence>
<feature type="active site" description="Proton donor" evidence="11">
    <location>
        <position position="135"/>
    </location>
</feature>
<evidence type="ECO:0000313" key="17">
    <source>
        <dbReference type="Proteomes" id="UP000836841"/>
    </source>
</evidence>
<evidence type="ECO:0000256" key="11">
    <source>
        <dbReference type="PIRSR" id="PIRSR005604-1"/>
    </source>
</evidence>
<evidence type="ECO:0000256" key="2">
    <source>
        <dbReference type="ARBA" id="ARBA00022523"/>
    </source>
</evidence>
<dbReference type="PANTHER" id="PTHR31062">
    <property type="entry name" value="XYLOGLUCAN ENDOTRANSGLUCOSYLASE/HYDROLASE PROTEIN 8-RELATED"/>
    <property type="match status" value="1"/>
</dbReference>
<feature type="glycosylation site" description="N-linked (GlcNAc...) asparagine" evidence="12">
    <location>
        <position position="139"/>
    </location>
</feature>
<keyword evidence="2 13" id="KW-0052">Apoplast</keyword>
<keyword evidence="10 13" id="KW-0961">Cell wall biogenesis/degradation</keyword>
<keyword evidence="7" id="KW-1015">Disulfide bond</keyword>
<proteinExistence type="inferred from homology"/>
<dbReference type="PRINTS" id="PR00737">
    <property type="entry name" value="GLHYDRLASE16"/>
</dbReference>
<evidence type="ECO:0000256" key="14">
    <source>
        <dbReference type="SAM" id="Phobius"/>
    </source>
</evidence>
<evidence type="ECO:0000256" key="1">
    <source>
        <dbReference type="ARBA" id="ARBA00022512"/>
    </source>
</evidence>
<dbReference type="InterPro" id="IPR000757">
    <property type="entry name" value="Beta-glucanase-like"/>
</dbReference>
<evidence type="ECO:0000256" key="3">
    <source>
        <dbReference type="ARBA" id="ARBA00022525"/>
    </source>
</evidence>
<dbReference type="FunFam" id="2.60.120.200:FF:000025">
    <property type="entry name" value="Xyloglucan endotransglucosylase/hydrolase"/>
    <property type="match status" value="1"/>
</dbReference>
<keyword evidence="14" id="KW-1133">Transmembrane helix</keyword>
<evidence type="ECO:0000256" key="6">
    <source>
        <dbReference type="ARBA" id="ARBA00022801"/>
    </source>
</evidence>
<dbReference type="EMBL" id="CAJVSB020000598">
    <property type="protein sequence ID" value="CAH2056848.1"/>
    <property type="molecule type" value="Genomic_DNA"/>
</dbReference>
<keyword evidence="4 13" id="KW-0808">Transferase</keyword>
<evidence type="ECO:0000256" key="4">
    <source>
        <dbReference type="ARBA" id="ARBA00022679"/>
    </source>
</evidence>
<evidence type="ECO:0000256" key="10">
    <source>
        <dbReference type="ARBA" id="ARBA00023316"/>
    </source>
</evidence>
<dbReference type="InterPro" id="IPR016455">
    <property type="entry name" value="XTH"/>
</dbReference>
<dbReference type="GO" id="GO:0004553">
    <property type="term" value="F:hydrolase activity, hydrolyzing O-glycosyl compounds"/>
    <property type="evidence" value="ECO:0007669"/>
    <property type="project" value="InterPro"/>
</dbReference>
<reference evidence="16 17" key="1">
    <citation type="submission" date="2022-03" db="EMBL/GenBank/DDBJ databases">
        <authorList>
            <person name="Nunn A."/>
            <person name="Chopra R."/>
            <person name="Nunn A."/>
            <person name="Contreras Garrido A."/>
        </authorList>
    </citation>
    <scope>NUCLEOTIDE SEQUENCE [LARGE SCALE GENOMIC DNA]</scope>
</reference>
<dbReference type="CDD" id="cd02176">
    <property type="entry name" value="GH16_XET"/>
    <property type="match status" value="1"/>
</dbReference>
<dbReference type="GO" id="GO:0071555">
    <property type="term" value="P:cell wall organization"/>
    <property type="evidence" value="ECO:0007669"/>
    <property type="project" value="UniProtKB-KW"/>
</dbReference>
<evidence type="ECO:0000256" key="13">
    <source>
        <dbReference type="RuleBase" id="RU361120"/>
    </source>
</evidence>
<comment type="PTM">
    <text evidence="13">Contains at least one intrachain disulfide bond essential for its enzymatic activity.</text>
</comment>
<dbReference type="GO" id="GO:0042546">
    <property type="term" value="P:cell wall biogenesis"/>
    <property type="evidence" value="ECO:0007669"/>
    <property type="project" value="InterPro"/>
</dbReference>
<comment type="subcellular location">
    <subcellularLocation>
        <location evidence="13">Secreted</location>
        <location evidence="13">Cell wall</location>
    </subcellularLocation>
    <subcellularLocation>
        <location evidence="13">Secreted</location>
        <location evidence="13">Extracellular space</location>
        <location evidence="13">Apoplast</location>
    </subcellularLocation>
</comment>
<evidence type="ECO:0000256" key="5">
    <source>
        <dbReference type="ARBA" id="ARBA00022729"/>
    </source>
</evidence>
<keyword evidence="6 13" id="KW-0378">Hydrolase</keyword>
<keyword evidence="3 13" id="KW-0964">Secreted</keyword>
<dbReference type="GO" id="GO:0016762">
    <property type="term" value="F:xyloglucan:xyloglucosyl transferase activity"/>
    <property type="evidence" value="ECO:0007669"/>
    <property type="project" value="UniProtKB-EC"/>
</dbReference>
<evidence type="ECO:0000256" key="8">
    <source>
        <dbReference type="ARBA" id="ARBA00023180"/>
    </source>
</evidence>
<name>A0AAU9S4F1_THLAR</name>
<protein>
    <recommendedName>
        <fullName evidence="13">Xyloglucan endotransglucosylase/hydrolase</fullName>
        <ecNumber evidence="13">2.4.1.207</ecNumber>
    </recommendedName>
</protein>
<dbReference type="Pfam" id="PF00722">
    <property type="entry name" value="Glyco_hydro_16"/>
    <property type="match status" value="1"/>
</dbReference>
<dbReference type="Proteomes" id="UP000836841">
    <property type="component" value="Unassembled WGS sequence"/>
</dbReference>
<dbReference type="Gene3D" id="2.60.120.200">
    <property type="match status" value="1"/>
</dbReference>
<evidence type="ECO:0000256" key="9">
    <source>
        <dbReference type="ARBA" id="ARBA00023295"/>
    </source>
</evidence>
<dbReference type="InterPro" id="IPR008263">
    <property type="entry name" value="GH16_AS"/>
</dbReference>
<feature type="active site" description="Nucleophile" evidence="11">
    <location>
        <position position="131"/>
    </location>
</feature>
<feature type="non-terminal residue" evidence="16">
    <location>
        <position position="1"/>
    </location>
</feature>
<keyword evidence="5" id="KW-0732">Signal</keyword>
<dbReference type="PROSITE" id="PS01034">
    <property type="entry name" value="GH16_1"/>
    <property type="match status" value="1"/>
</dbReference>
<dbReference type="InterPro" id="IPR044791">
    <property type="entry name" value="Beta-glucanase/XTH"/>
</dbReference>
<organism evidence="16 17">
    <name type="scientific">Thlaspi arvense</name>
    <name type="common">Field penny-cress</name>
    <dbReference type="NCBI Taxonomy" id="13288"/>
    <lineage>
        <taxon>Eukaryota</taxon>
        <taxon>Viridiplantae</taxon>
        <taxon>Streptophyta</taxon>
        <taxon>Embryophyta</taxon>
        <taxon>Tracheophyta</taxon>
        <taxon>Spermatophyta</taxon>
        <taxon>Magnoliopsida</taxon>
        <taxon>eudicotyledons</taxon>
        <taxon>Gunneridae</taxon>
        <taxon>Pentapetalae</taxon>
        <taxon>rosids</taxon>
        <taxon>malvids</taxon>
        <taxon>Brassicales</taxon>
        <taxon>Brassicaceae</taxon>
        <taxon>Thlaspideae</taxon>
        <taxon>Thlaspi</taxon>
    </lineage>
</organism>
<keyword evidence="17" id="KW-1185">Reference proteome</keyword>
<dbReference type="Pfam" id="PF06955">
    <property type="entry name" value="XET_C"/>
    <property type="match status" value="1"/>
</dbReference>